<dbReference type="PANTHER" id="PTHR42852:SF6">
    <property type="entry name" value="THIOL:DISULFIDE INTERCHANGE PROTEIN DSBE"/>
    <property type="match status" value="1"/>
</dbReference>
<evidence type="ECO:0000256" key="1">
    <source>
        <dbReference type="ARBA" id="ARBA00004196"/>
    </source>
</evidence>
<accession>A0A1I0SA32</accession>
<evidence type="ECO:0000259" key="5">
    <source>
        <dbReference type="PROSITE" id="PS51352"/>
    </source>
</evidence>
<dbReference type="InterPro" id="IPR036249">
    <property type="entry name" value="Thioredoxin-like_sf"/>
</dbReference>
<dbReference type="InterPro" id="IPR013766">
    <property type="entry name" value="Thioredoxin_domain"/>
</dbReference>
<dbReference type="SUPFAM" id="SSF52833">
    <property type="entry name" value="Thioredoxin-like"/>
    <property type="match status" value="1"/>
</dbReference>
<keyword evidence="2" id="KW-0201">Cytochrome c-type biogenesis</keyword>
<protein>
    <submittedName>
        <fullName evidence="6">Thiol-disulfide isomerase or thioredoxin</fullName>
    </submittedName>
</protein>
<dbReference type="CDD" id="cd02966">
    <property type="entry name" value="TlpA_like_family"/>
    <property type="match status" value="1"/>
</dbReference>
<dbReference type="InterPro" id="IPR050553">
    <property type="entry name" value="Thioredoxin_ResA/DsbE_sf"/>
</dbReference>
<keyword evidence="7" id="KW-1185">Reference proteome</keyword>
<dbReference type="InterPro" id="IPR012336">
    <property type="entry name" value="Thioredoxin-like_fold"/>
</dbReference>
<evidence type="ECO:0000313" key="7">
    <source>
        <dbReference type="Proteomes" id="UP000199310"/>
    </source>
</evidence>
<dbReference type="PROSITE" id="PS51352">
    <property type="entry name" value="THIOREDOXIN_2"/>
    <property type="match status" value="1"/>
</dbReference>
<gene>
    <name evidence="6" type="ORF">SAMN04488122_5359</name>
</gene>
<keyword evidence="6" id="KW-0413">Isomerase</keyword>
<organism evidence="6 7">
    <name type="scientific">Chitinophaga arvensicola</name>
    <dbReference type="NCBI Taxonomy" id="29529"/>
    <lineage>
        <taxon>Bacteria</taxon>
        <taxon>Pseudomonadati</taxon>
        <taxon>Bacteroidota</taxon>
        <taxon>Chitinophagia</taxon>
        <taxon>Chitinophagales</taxon>
        <taxon>Chitinophagaceae</taxon>
        <taxon>Chitinophaga</taxon>
    </lineage>
</organism>
<dbReference type="Pfam" id="PF13905">
    <property type="entry name" value="Thioredoxin_8"/>
    <property type="match status" value="1"/>
</dbReference>
<evidence type="ECO:0000256" key="2">
    <source>
        <dbReference type="ARBA" id="ARBA00022748"/>
    </source>
</evidence>
<feature type="domain" description="Thioredoxin" evidence="5">
    <location>
        <begin position="162"/>
        <end position="323"/>
    </location>
</feature>
<dbReference type="Proteomes" id="UP000199310">
    <property type="component" value="Unassembled WGS sequence"/>
</dbReference>
<reference evidence="7" key="1">
    <citation type="submission" date="2016-10" db="EMBL/GenBank/DDBJ databases">
        <authorList>
            <person name="Varghese N."/>
            <person name="Submissions S."/>
        </authorList>
    </citation>
    <scope>NUCLEOTIDE SEQUENCE [LARGE SCALE GENOMIC DNA]</scope>
    <source>
        <strain evidence="7">DSM 3695</strain>
    </source>
</reference>
<sequence length="325" mass="37464">MLETVKKDYNRYLAFMNGYTSQHVTDPIVIDFFKRDIKYGISNWITDYVEEGSDSSSTRAGRIALFSDPFFEYANDSNFVSMMYPYHLDYYRSWKIEADKIKKEESLIPGAQVLLKEPAGISRDYLLFSYLSAGITKIPVLQAEIPSMKNYFTDPVFYHYLELAADRARHVKVRKTVVSAMQYMSGTKVLSLPDTDLLNFLSNKYPGKVIYLDVYATWCAPCLKEMTFAPALHDKFAGRQIVFVNLCLQSPEKDWIKLLQQKKVPGENYFLNDDNSKLLMGNFNISGFPTYILIDRRGNVKTVNASRPSQPERLEKEIDLLTVKQ</sequence>
<proteinExistence type="predicted"/>
<evidence type="ECO:0000313" key="6">
    <source>
        <dbReference type="EMBL" id="SEW53165.1"/>
    </source>
</evidence>
<dbReference type="GO" id="GO:0016853">
    <property type="term" value="F:isomerase activity"/>
    <property type="evidence" value="ECO:0007669"/>
    <property type="project" value="UniProtKB-KW"/>
</dbReference>
<dbReference type="STRING" id="29529.SAMN04488122_5359"/>
<dbReference type="PANTHER" id="PTHR42852">
    <property type="entry name" value="THIOL:DISULFIDE INTERCHANGE PROTEIN DSBE"/>
    <property type="match status" value="1"/>
</dbReference>
<dbReference type="GO" id="GO:0017004">
    <property type="term" value="P:cytochrome complex assembly"/>
    <property type="evidence" value="ECO:0007669"/>
    <property type="project" value="UniProtKB-KW"/>
</dbReference>
<dbReference type="EMBL" id="FOJG01000002">
    <property type="protein sequence ID" value="SEW53165.1"/>
    <property type="molecule type" value="Genomic_DNA"/>
</dbReference>
<keyword evidence="4" id="KW-0676">Redox-active center</keyword>
<name>A0A1I0SA32_9BACT</name>
<dbReference type="GO" id="GO:0030313">
    <property type="term" value="C:cell envelope"/>
    <property type="evidence" value="ECO:0007669"/>
    <property type="project" value="UniProtKB-SubCell"/>
</dbReference>
<evidence type="ECO:0000256" key="3">
    <source>
        <dbReference type="ARBA" id="ARBA00023157"/>
    </source>
</evidence>
<dbReference type="AlphaFoldDB" id="A0A1I0SA32"/>
<evidence type="ECO:0000256" key="4">
    <source>
        <dbReference type="ARBA" id="ARBA00023284"/>
    </source>
</evidence>
<keyword evidence="3" id="KW-1015">Disulfide bond</keyword>
<comment type="subcellular location">
    <subcellularLocation>
        <location evidence="1">Cell envelope</location>
    </subcellularLocation>
</comment>
<dbReference type="Gene3D" id="3.40.30.10">
    <property type="entry name" value="Glutaredoxin"/>
    <property type="match status" value="1"/>
</dbReference>